<sequence>MCTFLKPAIAAIALWLVAFSAFGQAPDITYTTPNVYILGAEITPLSPSNIGGAVPATIYGETKIVAGTGQFGNVNGDAATAQFKLPYGISMDADGNTYIAESGGGIRMISTSGQVSSIATDALPGPPFNIPKLNNPRGVVKDKNGNLFVANYSNHNILKITPSGIITVFAGINQSGTADGPGNVANIINPNGIAIDKDDNLYVSDVNNAIRKISPSGYVYTLAGQPAAGTLDGLGPGAKFNKPAGLAVNKDGNIYVADQAGFVIRKITPNGQVTTIAGSGSFGTGDGNGAAANFQFPVGITVDPSDNLYVTDGGVGTVRRISPDGEVKTIAGGGPVGAESGVGANVHFSSPSGITIGPDGNLYVAEYGKNAIKRVIATGYTIDKALPAGLVFDPKTGIITGTPTVLWPATNYTVTAYNAAGSSKFILSIEVDEVAKPVLNSSSASGTIAACVGAASANYQTFMVAGTNLTNDAVVVAPANFEVSLTPVGGYSSTVTIPLVDLELPPDGDGIAVYVRSAATAPAGNLTGTVLLKSTGVTDVLVPVSGVVNQIMILEVSINQQILGCPGEQVILVALTPNPANNLNYQWYVNGSPQGANSVNFISSDVSSTDVITVTMTNTVDCTTSPSVTSAPASPMYIPLVTPVVSAEQQGLACPGQSVMFVANTHGTETANSVYRWEINNIDQHNNSKTFPAPVTITAGDKVTVTLTNISDCGPLSTTSAPISPAYIPVVFPVVTVEQPDLACPGQSVIFVANTHGTESVNSVYRWEVNNIDQHNGNKTFPAPATITAADKVTVTLTNTSDCGPLSATSSPISPEYTTPVVPPVVTVEQQGLACPGQSVMFVANTHGTEIANSAYRWEINNIDQHNNNKTFPAPVTITAADKVTVTLTNTSDCGPLSATSVSISPAYIPVVPPVVTVEQQGLACPGQSVMFVANTHGTEIANSAYRWEINNIDQHNNNKTFPAPATITAGDKVTVTLINTSDCGPLSAASSPISPSYNSPLTPIVTINPSSFYPACEGTVQTFIATSPNPGINPNYQWQLNHVNVGENSDSFKSNILKNGDVLTCTISSSGQCAIPGTSNEFFIQTKELPTVAFNGNVNIKKGESITLSPVLSNGIINYSWSPSVGLNNSTVSSPNASPTVTTSYTLIVTSAGGCQASASIKVNVLEQMLVPSAFTPNGDGVNDTWRIAGLAAYPNCTVNVFNRYGAGIFRSVGYSKDWNGSFNGYVLPSGTYYYVVDLKDGSKPLSGYVVLLK</sequence>
<dbReference type="InterPro" id="IPR015919">
    <property type="entry name" value="Cadherin-like_sf"/>
</dbReference>
<evidence type="ECO:0000259" key="4">
    <source>
        <dbReference type="Pfam" id="PF25021"/>
    </source>
</evidence>
<dbReference type="PANTHER" id="PTHR13833">
    <property type="match status" value="1"/>
</dbReference>
<dbReference type="GO" id="GO:0005509">
    <property type="term" value="F:calcium ion binding"/>
    <property type="evidence" value="ECO:0007669"/>
    <property type="project" value="InterPro"/>
</dbReference>
<dbReference type="NCBIfam" id="TIGR04131">
    <property type="entry name" value="Bac_Flav_CTERM"/>
    <property type="match status" value="1"/>
</dbReference>
<evidence type="ECO:0000256" key="2">
    <source>
        <dbReference type="PROSITE-ProRule" id="PRU00504"/>
    </source>
</evidence>
<dbReference type="Pfam" id="PF13585">
    <property type="entry name" value="CHU_C"/>
    <property type="match status" value="1"/>
</dbReference>
<evidence type="ECO:0000256" key="1">
    <source>
        <dbReference type="ARBA" id="ARBA00022737"/>
    </source>
</evidence>
<dbReference type="InterPro" id="IPR011042">
    <property type="entry name" value="6-blade_b-propeller_TolB-like"/>
</dbReference>
<dbReference type="RefSeq" id="WP_112575245.1">
    <property type="nucleotide sequence ID" value="NZ_CP043450.1"/>
</dbReference>
<evidence type="ECO:0000313" key="5">
    <source>
        <dbReference type="EMBL" id="QEM09291.1"/>
    </source>
</evidence>
<name>A0A5C1HW33_9SPHI</name>
<dbReference type="GO" id="GO:0016020">
    <property type="term" value="C:membrane"/>
    <property type="evidence" value="ECO:0007669"/>
    <property type="project" value="InterPro"/>
</dbReference>
<accession>A0A5C1HW33</accession>
<dbReference type="SUPFAM" id="SSF63829">
    <property type="entry name" value="Calcium-dependent phosphotriesterase"/>
    <property type="match status" value="1"/>
</dbReference>
<organism evidence="5 6">
    <name type="scientific">Mucilaginibacter rubeus</name>
    <dbReference type="NCBI Taxonomy" id="2027860"/>
    <lineage>
        <taxon>Bacteria</taxon>
        <taxon>Pseudomonadati</taxon>
        <taxon>Bacteroidota</taxon>
        <taxon>Sphingobacteriia</taxon>
        <taxon>Sphingobacteriales</taxon>
        <taxon>Sphingobacteriaceae</taxon>
        <taxon>Mucilaginibacter</taxon>
    </lineage>
</organism>
<dbReference type="PROSITE" id="PS51125">
    <property type="entry name" value="NHL"/>
    <property type="match status" value="1"/>
</dbReference>
<dbReference type="InterPro" id="IPR056822">
    <property type="entry name" value="TEN_NHL"/>
</dbReference>
<feature type="chain" id="PRO_5023099588" evidence="3">
    <location>
        <begin position="24"/>
        <end position="1255"/>
    </location>
</feature>
<dbReference type="AlphaFoldDB" id="A0A5C1HW33"/>
<dbReference type="InterPro" id="IPR001258">
    <property type="entry name" value="NHL_repeat"/>
</dbReference>
<keyword evidence="3" id="KW-0732">Signal</keyword>
<protein>
    <submittedName>
        <fullName evidence="5">T9SS type B sorting domain-containing protein</fullName>
    </submittedName>
</protein>
<proteinExistence type="predicted"/>
<keyword evidence="6" id="KW-1185">Reference proteome</keyword>
<feature type="repeat" description="NHL" evidence="2">
    <location>
        <begin position="228"/>
        <end position="270"/>
    </location>
</feature>
<keyword evidence="1" id="KW-0677">Repeat</keyword>
<dbReference type="EMBL" id="CP043450">
    <property type="protein sequence ID" value="QEM09291.1"/>
    <property type="molecule type" value="Genomic_DNA"/>
</dbReference>
<dbReference type="Gene3D" id="2.120.10.30">
    <property type="entry name" value="TolB, C-terminal domain"/>
    <property type="match status" value="3"/>
</dbReference>
<dbReference type="InterPro" id="IPR026341">
    <property type="entry name" value="T9SS_type_B"/>
</dbReference>
<reference evidence="5" key="1">
    <citation type="submission" date="2019-08" db="EMBL/GenBank/DDBJ databases">
        <title>Comparative genome analysis confer to the adaptation heavy metal polluted environment.</title>
        <authorList>
            <person name="Li Y."/>
        </authorList>
    </citation>
    <scope>NUCLEOTIDE SEQUENCE [LARGE SCALE GENOMIC DNA]</scope>
    <source>
        <strain evidence="5">P1</strain>
    </source>
</reference>
<dbReference type="PANTHER" id="PTHR13833:SF71">
    <property type="entry name" value="NHL DOMAIN-CONTAINING PROTEIN"/>
    <property type="match status" value="1"/>
</dbReference>
<dbReference type="OrthoDB" id="641420at2"/>
<dbReference type="Gene3D" id="2.60.40.10">
    <property type="entry name" value="Immunoglobulins"/>
    <property type="match status" value="1"/>
</dbReference>
<dbReference type="Pfam" id="PF05345">
    <property type="entry name" value="He_PIG"/>
    <property type="match status" value="1"/>
</dbReference>
<dbReference type="Proteomes" id="UP000251402">
    <property type="component" value="Chromosome"/>
</dbReference>
<dbReference type="InterPro" id="IPR013783">
    <property type="entry name" value="Ig-like_fold"/>
</dbReference>
<feature type="signal peptide" evidence="3">
    <location>
        <begin position="1"/>
        <end position="23"/>
    </location>
</feature>
<dbReference type="Pfam" id="PF25021">
    <property type="entry name" value="TEN_NHL"/>
    <property type="match status" value="1"/>
</dbReference>
<feature type="domain" description="Teneurin NHL" evidence="4">
    <location>
        <begin position="238"/>
        <end position="332"/>
    </location>
</feature>
<evidence type="ECO:0000256" key="3">
    <source>
        <dbReference type="SAM" id="SignalP"/>
    </source>
</evidence>
<dbReference type="SUPFAM" id="SSF49313">
    <property type="entry name" value="Cadherin-like"/>
    <property type="match status" value="1"/>
</dbReference>
<gene>
    <name evidence="5" type="ORF">DEO27_004435</name>
</gene>
<evidence type="ECO:0000313" key="6">
    <source>
        <dbReference type="Proteomes" id="UP000251402"/>
    </source>
</evidence>
<dbReference type="KEGG" id="mrub:DEO27_004435"/>